<dbReference type="NCBIfam" id="NF037995">
    <property type="entry name" value="TRAP_S1"/>
    <property type="match status" value="1"/>
</dbReference>
<dbReference type="PANTHER" id="PTHR33376:SF4">
    <property type="entry name" value="SIALIC ACID-BINDING PERIPLASMIC PROTEIN SIAP"/>
    <property type="match status" value="1"/>
</dbReference>
<accession>A0A4S5BJF5</accession>
<dbReference type="Gene3D" id="3.40.190.170">
    <property type="entry name" value="Bacterial extracellular solute-binding protein, family 7"/>
    <property type="match status" value="1"/>
</dbReference>
<dbReference type="InterPro" id="IPR004682">
    <property type="entry name" value="TRAP_DctP"/>
</dbReference>
<organism evidence="5 6">
    <name type="scientific">Lampropedia aestuarii</name>
    <dbReference type="NCBI Taxonomy" id="2562762"/>
    <lineage>
        <taxon>Bacteria</taxon>
        <taxon>Pseudomonadati</taxon>
        <taxon>Pseudomonadota</taxon>
        <taxon>Betaproteobacteria</taxon>
        <taxon>Burkholderiales</taxon>
        <taxon>Comamonadaceae</taxon>
        <taxon>Lampropedia</taxon>
    </lineage>
</organism>
<keyword evidence="4" id="KW-0732">Signal</keyword>
<dbReference type="CDD" id="cd13603">
    <property type="entry name" value="PBP2_TRAP_Siap_TeaA_like"/>
    <property type="match status" value="1"/>
</dbReference>
<dbReference type="PANTHER" id="PTHR33376">
    <property type="match status" value="1"/>
</dbReference>
<keyword evidence="3" id="KW-0813">Transport</keyword>
<dbReference type="Proteomes" id="UP000306236">
    <property type="component" value="Unassembled WGS sequence"/>
</dbReference>
<dbReference type="PIRSF" id="PIRSF006470">
    <property type="entry name" value="DctB"/>
    <property type="match status" value="1"/>
</dbReference>
<dbReference type="InterPro" id="IPR018389">
    <property type="entry name" value="DctP_fam"/>
</dbReference>
<evidence type="ECO:0000256" key="2">
    <source>
        <dbReference type="ARBA" id="ARBA00009023"/>
    </source>
</evidence>
<reference evidence="5 6" key="1">
    <citation type="submission" date="2019-04" db="EMBL/GenBank/DDBJ databases">
        <title>Lampropedia sp YIM MLB12 draf genome.</title>
        <authorList>
            <person name="Wang Y.-X."/>
        </authorList>
    </citation>
    <scope>NUCLEOTIDE SEQUENCE [LARGE SCALE GENOMIC DNA]</scope>
    <source>
        <strain evidence="5 6">YIM MLB12</strain>
    </source>
</reference>
<protein>
    <submittedName>
        <fullName evidence="5">TRAP transporter substrate-binding protein</fullName>
    </submittedName>
</protein>
<gene>
    <name evidence="5" type="ORF">E8K88_11405</name>
</gene>
<keyword evidence="6" id="KW-1185">Reference proteome</keyword>
<dbReference type="AlphaFoldDB" id="A0A4S5BJF5"/>
<dbReference type="InterPro" id="IPR038404">
    <property type="entry name" value="TRAP_DctP_sf"/>
</dbReference>
<dbReference type="PROSITE" id="PS51318">
    <property type="entry name" value="TAT"/>
    <property type="match status" value="1"/>
</dbReference>
<dbReference type="NCBIfam" id="TIGR00787">
    <property type="entry name" value="dctP"/>
    <property type="match status" value="1"/>
</dbReference>
<sequence>MQTSKTLQTHSIYWNKEIPVDRRSFITKSSAAASMLSLGFGIPKFAHAAEFTYRLSHSVPVNHPLHIRAEEAAKRIKEETNGRFELLVFPSDQLGAQTDVMSQTRSGAIDFFCLSGVVLSTLVPASAISGLGFAFKDYDEVWKAMDGGLGAFIRSEIAKSRSLFAMEKIWDNGYRQITSSARPVVNPGDIAGMKIRVPPSPMWISLFKALGGAPTTINANELYSSLQTRIVDAQENPLAVISTLKLYEVQKYCAMTNHMWDGFWLLGNRRNFDALPEDIQVVVQKHLNAGAMAERADLVELNTTLRQQLSDKGMEIVEANRPEFLEKLRSGGFYDEWRKKFPAEGWEQLELVTGTL</sequence>
<comment type="caution">
    <text evidence="5">The sequence shown here is derived from an EMBL/GenBank/DDBJ whole genome shotgun (WGS) entry which is preliminary data.</text>
</comment>
<dbReference type="EMBL" id="SSWX01000014">
    <property type="protein sequence ID" value="THJ32584.1"/>
    <property type="molecule type" value="Genomic_DNA"/>
</dbReference>
<name>A0A4S5BJF5_9BURK</name>
<comment type="subcellular location">
    <subcellularLocation>
        <location evidence="1">Cell envelope</location>
    </subcellularLocation>
</comment>
<dbReference type="InterPro" id="IPR006311">
    <property type="entry name" value="TAT_signal"/>
</dbReference>
<evidence type="ECO:0000256" key="4">
    <source>
        <dbReference type="ARBA" id="ARBA00022729"/>
    </source>
</evidence>
<dbReference type="Pfam" id="PF03480">
    <property type="entry name" value="DctP"/>
    <property type="match status" value="1"/>
</dbReference>
<comment type="similarity">
    <text evidence="2">Belongs to the bacterial solute-binding protein 7 family.</text>
</comment>
<proteinExistence type="inferred from homology"/>
<dbReference type="GO" id="GO:0055085">
    <property type="term" value="P:transmembrane transport"/>
    <property type="evidence" value="ECO:0007669"/>
    <property type="project" value="InterPro"/>
</dbReference>
<dbReference type="OrthoDB" id="9794826at2"/>
<evidence type="ECO:0000313" key="5">
    <source>
        <dbReference type="EMBL" id="THJ32584.1"/>
    </source>
</evidence>
<evidence type="ECO:0000256" key="1">
    <source>
        <dbReference type="ARBA" id="ARBA00004196"/>
    </source>
</evidence>
<dbReference type="GO" id="GO:0030288">
    <property type="term" value="C:outer membrane-bounded periplasmic space"/>
    <property type="evidence" value="ECO:0007669"/>
    <property type="project" value="InterPro"/>
</dbReference>
<evidence type="ECO:0000313" key="6">
    <source>
        <dbReference type="Proteomes" id="UP000306236"/>
    </source>
</evidence>
<evidence type="ECO:0000256" key="3">
    <source>
        <dbReference type="ARBA" id="ARBA00022448"/>
    </source>
</evidence>